<keyword evidence="1" id="KW-1185">Reference proteome</keyword>
<protein>
    <submittedName>
        <fullName evidence="2">Uncharacterized protein LOC111303801</fullName>
    </submittedName>
</protein>
<dbReference type="RefSeq" id="XP_022755983.1">
    <property type="nucleotide sequence ID" value="XM_022900248.1"/>
</dbReference>
<gene>
    <name evidence="2" type="primary">LOC111303801</name>
</gene>
<dbReference type="OrthoDB" id="768353at2759"/>
<accession>A0A6P5ZT10</accession>
<dbReference type="PANTHER" id="PTHR46238">
    <property type="entry name" value="REVERSE TRANSCRIPTASE DOMAIN-CONTAINING PROTEIN"/>
    <property type="match status" value="1"/>
</dbReference>
<dbReference type="Proteomes" id="UP000515121">
    <property type="component" value="Unplaced"/>
</dbReference>
<dbReference type="AlphaFoldDB" id="A0A6P5ZT10"/>
<organism evidence="1 2">
    <name type="scientific">Durio zibethinus</name>
    <name type="common">Durian</name>
    <dbReference type="NCBI Taxonomy" id="66656"/>
    <lineage>
        <taxon>Eukaryota</taxon>
        <taxon>Viridiplantae</taxon>
        <taxon>Streptophyta</taxon>
        <taxon>Embryophyta</taxon>
        <taxon>Tracheophyta</taxon>
        <taxon>Spermatophyta</taxon>
        <taxon>Magnoliopsida</taxon>
        <taxon>eudicotyledons</taxon>
        <taxon>Gunneridae</taxon>
        <taxon>Pentapetalae</taxon>
        <taxon>rosids</taxon>
        <taxon>malvids</taxon>
        <taxon>Malvales</taxon>
        <taxon>Malvaceae</taxon>
        <taxon>Helicteroideae</taxon>
        <taxon>Durio</taxon>
    </lineage>
</organism>
<evidence type="ECO:0000313" key="1">
    <source>
        <dbReference type="Proteomes" id="UP000515121"/>
    </source>
</evidence>
<sequence length="158" mass="18682">MECKFSNHREASVRVTKFDGEVVPKNNQFQYLGSIIQSDTKIEMDVKHRIQAEWFQYLGSIILSDTKIEMDVKHRIQARWVRWRSAFGVLCDRNMSLKLKAKLYKITISYALVRRIKSLNLGEIKIARGRPQKTWKRIIKNDMMIKELDENSASEYEI</sequence>
<dbReference type="PANTHER" id="PTHR46238:SF8">
    <property type="entry name" value="ENDONUCLEASE_EXONUCLEASE_PHOSPHATASE DOMAIN-CONTAINING PROTEIN"/>
    <property type="match status" value="1"/>
</dbReference>
<dbReference type="KEGG" id="dzi:111303801"/>
<dbReference type="GeneID" id="111303801"/>
<reference evidence="2" key="1">
    <citation type="submission" date="2025-08" db="UniProtKB">
        <authorList>
            <consortium name="RefSeq"/>
        </authorList>
    </citation>
    <scope>IDENTIFICATION</scope>
    <source>
        <tissue evidence="2">Fruit stalk</tissue>
    </source>
</reference>
<evidence type="ECO:0000313" key="2">
    <source>
        <dbReference type="RefSeq" id="XP_022755983.1"/>
    </source>
</evidence>
<name>A0A6P5ZT10_DURZI</name>
<proteinExistence type="predicted"/>